<dbReference type="PANTHER" id="PTHR12646:SF0">
    <property type="entry name" value="DOL-P-MAN:MAN(5)GLCNAC(2)-PP-DOL ALPHA-1,3-MANNOSYLTRANSFERASE"/>
    <property type="match status" value="1"/>
</dbReference>
<organism evidence="13 14">
    <name type="scientific">Cavenderia fasciculata</name>
    <name type="common">Slime mold</name>
    <name type="synonym">Dictyostelium fasciculatum</name>
    <dbReference type="NCBI Taxonomy" id="261658"/>
    <lineage>
        <taxon>Eukaryota</taxon>
        <taxon>Amoebozoa</taxon>
        <taxon>Evosea</taxon>
        <taxon>Eumycetozoa</taxon>
        <taxon>Dictyostelia</taxon>
        <taxon>Acytosteliales</taxon>
        <taxon>Cavenderiaceae</taxon>
        <taxon>Cavenderia</taxon>
    </lineage>
</organism>
<feature type="transmembrane region" description="Helical" evidence="12">
    <location>
        <begin position="291"/>
        <end position="309"/>
    </location>
</feature>
<evidence type="ECO:0000256" key="6">
    <source>
        <dbReference type="ARBA" id="ARBA00022692"/>
    </source>
</evidence>
<comment type="catalytic activity">
    <reaction evidence="10">
        <text>an alpha-D-Man-(1-&gt;2)-alpha-D-Man-(1-&gt;2)-alpha-D-Man-(1-&gt;3)-[alpha-D-Man-(1-&gt;6)]-beta-D-Man-(1-&gt;4)-beta-D-GlcNAc-(1-&gt;4)-alpha-D-GlcNAc-diphospho-di-trans,poly-cis-dolichol + a di-trans,poly-cis-dolichyl beta-D-mannosyl phosphate = an alpha-D-Man-(1-&gt;2)-alpha-D-Man-(1-&gt;2)-alpha-D-Man-(1-&gt;3)-[alpha-D-Man-(1-&gt;3)-alpha-D-Man-(1-&gt;6)]-beta-D-Man-(1-&gt;4)-beta-D-GlcNAc-(1-&gt;4)-alpha-D-GlcNAc-diphospho-di-trans,poly-cis-dolichol + a di-trans,poly-cis-dolichyl phosphate + H(+)</text>
        <dbReference type="Rhea" id="RHEA:29527"/>
        <dbReference type="Rhea" id="RHEA-COMP:19498"/>
        <dbReference type="Rhea" id="RHEA-COMP:19501"/>
        <dbReference type="Rhea" id="RHEA-COMP:19516"/>
        <dbReference type="Rhea" id="RHEA-COMP:19517"/>
        <dbReference type="ChEBI" id="CHEBI:15378"/>
        <dbReference type="ChEBI" id="CHEBI:57683"/>
        <dbReference type="ChEBI" id="CHEBI:58211"/>
        <dbReference type="ChEBI" id="CHEBI:132515"/>
        <dbReference type="ChEBI" id="CHEBI:132516"/>
        <dbReference type="EC" id="2.4.1.258"/>
    </reaction>
    <physiologicalReaction direction="left-to-right" evidence="10">
        <dbReference type="Rhea" id="RHEA:29528"/>
    </physiologicalReaction>
</comment>
<feature type="transmembrane region" description="Helical" evidence="12">
    <location>
        <begin position="202"/>
        <end position="225"/>
    </location>
</feature>
<feature type="transmembrane region" description="Helical" evidence="12">
    <location>
        <begin position="129"/>
        <end position="146"/>
    </location>
</feature>
<evidence type="ECO:0000256" key="4">
    <source>
        <dbReference type="ARBA" id="ARBA00022676"/>
    </source>
</evidence>
<reference evidence="14" key="1">
    <citation type="journal article" date="2011" name="Genome Res.">
        <title>Phylogeny-wide analysis of social amoeba genomes highlights ancient origins for complex intercellular communication.</title>
        <authorList>
            <person name="Heidel A.J."/>
            <person name="Lawal H.M."/>
            <person name="Felder M."/>
            <person name="Schilde C."/>
            <person name="Helps N.R."/>
            <person name="Tunggal B."/>
            <person name="Rivero F."/>
            <person name="John U."/>
            <person name="Schleicher M."/>
            <person name="Eichinger L."/>
            <person name="Platzer M."/>
            <person name="Noegel A.A."/>
            <person name="Schaap P."/>
            <person name="Gloeckner G."/>
        </authorList>
    </citation>
    <scope>NUCLEOTIDE SEQUENCE [LARGE SCALE GENOMIC DNA]</scope>
    <source>
        <strain evidence="14">SH3</strain>
    </source>
</reference>
<evidence type="ECO:0000256" key="3">
    <source>
        <dbReference type="ARBA" id="ARBA00011964"/>
    </source>
</evidence>
<dbReference type="OMA" id="PERYGIH"/>
<keyword evidence="5" id="KW-0808">Transferase</keyword>
<keyword evidence="8 12" id="KW-1133">Transmembrane helix</keyword>
<feature type="compositionally biased region" description="Low complexity" evidence="11">
    <location>
        <begin position="9"/>
        <end position="28"/>
    </location>
</feature>
<evidence type="ECO:0000256" key="2">
    <source>
        <dbReference type="ARBA" id="ARBA00004922"/>
    </source>
</evidence>
<dbReference type="Proteomes" id="UP000007797">
    <property type="component" value="Unassembled WGS sequence"/>
</dbReference>
<dbReference type="OrthoDB" id="20028at2759"/>
<keyword evidence="9 12" id="KW-0472">Membrane</keyword>
<keyword evidence="7" id="KW-0256">Endoplasmic reticulum</keyword>
<dbReference type="AlphaFoldDB" id="F4QBL4"/>
<proteinExistence type="predicted"/>
<evidence type="ECO:0000256" key="12">
    <source>
        <dbReference type="SAM" id="Phobius"/>
    </source>
</evidence>
<evidence type="ECO:0000256" key="7">
    <source>
        <dbReference type="ARBA" id="ARBA00022824"/>
    </source>
</evidence>
<dbReference type="InterPro" id="IPR007873">
    <property type="entry name" value="Glycosyltransferase_ALG3"/>
</dbReference>
<dbReference type="GO" id="GO:0005789">
    <property type="term" value="C:endoplasmic reticulum membrane"/>
    <property type="evidence" value="ECO:0007669"/>
    <property type="project" value="UniProtKB-SubCell"/>
</dbReference>
<evidence type="ECO:0000256" key="5">
    <source>
        <dbReference type="ARBA" id="ARBA00022679"/>
    </source>
</evidence>
<feature type="transmembrane region" description="Helical" evidence="12">
    <location>
        <begin position="374"/>
        <end position="394"/>
    </location>
</feature>
<evidence type="ECO:0000313" key="14">
    <source>
        <dbReference type="Proteomes" id="UP000007797"/>
    </source>
</evidence>
<comment type="pathway">
    <text evidence="2">Protein modification; protein glycosylation.</text>
</comment>
<evidence type="ECO:0000256" key="9">
    <source>
        <dbReference type="ARBA" id="ARBA00023136"/>
    </source>
</evidence>
<evidence type="ECO:0000256" key="10">
    <source>
        <dbReference type="ARBA" id="ARBA00049506"/>
    </source>
</evidence>
<keyword evidence="14" id="KW-1185">Reference proteome</keyword>
<feature type="transmembrane region" description="Helical" evidence="12">
    <location>
        <begin position="406"/>
        <end position="424"/>
    </location>
</feature>
<evidence type="ECO:0000256" key="8">
    <source>
        <dbReference type="ARBA" id="ARBA00022989"/>
    </source>
</evidence>
<keyword evidence="6 12" id="KW-0812">Transmembrane</keyword>
<sequence length="437" mass="50144">MSTPKKKSSLSSSTSSSSSGSSSQNKQGGGIISKIISVVTNQNNVLPIALILFLGEIALNYLIVTKRAYTNIDWEAYMEQIDLFVNGERNYMKLEGGTGPVVYPAGYIYVYTALYWLTNLGQDIRVAQWIFVALYLTLTLVVFFIYNRSKSVPAYALTFLCISIRVHSIFSLRLFNDGIAMLLFYVALLLIINYRWSFGCLFFSLAVSIKMNVLLYAPALLLLLVQTFGFLGAIPKLVLCAVVQVVLAAPFLLYNPESYLNRAFEFSRQFLFKWTVNWRFIPEDIFLSKPFALGLLTIHLLLLVIFLLFKWTRPEGLFKSIRFGEWRNVGERKLNVRYMLLVMFTSNLIGVTFARSLHYQFYVWYYHTIPFLLWQTRLPVVVRVAIIGAIEYCWYKYPSTNLSSGLLLVCNLVIIFSLLFLSSINEKFVVDQKKKQK</sequence>
<evidence type="ECO:0000313" key="13">
    <source>
        <dbReference type="EMBL" id="EGG14602.1"/>
    </source>
</evidence>
<dbReference type="STRING" id="1054147.F4QBL4"/>
<dbReference type="EC" id="2.4.1.258" evidence="3"/>
<dbReference type="Pfam" id="PF05208">
    <property type="entry name" value="ALG3"/>
    <property type="match status" value="1"/>
</dbReference>
<keyword evidence="4" id="KW-0328">Glycosyltransferase</keyword>
<dbReference type="RefSeq" id="XP_004351110.1">
    <property type="nucleotide sequence ID" value="XM_004351058.1"/>
</dbReference>
<protein>
    <recommendedName>
        <fullName evidence="3">dolichyl-P-Man:Man5GlcNAc2-PP-dolichol alpha-1,3-mannosyltransferase</fullName>
        <ecNumber evidence="3">2.4.1.258</ecNumber>
    </recommendedName>
</protein>
<dbReference type="EMBL" id="GL883028">
    <property type="protein sequence ID" value="EGG14602.1"/>
    <property type="molecule type" value="Genomic_DNA"/>
</dbReference>
<feature type="transmembrane region" description="Helical" evidence="12">
    <location>
        <begin position="179"/>
        <end position="196"/>
    </location>
</feature>
<feature type="transmembrane region" description="Helical" evidence="12">
    <location>
        <begin position="336"/>
        <end position="354"/>
    </location>
</feature>
<evidence type="ECO:0000256" key="11">
    <source>
        <dbReference type="SAM" id="MobiDB-lite"/>
    </source>
</evidence>
<dbReference type="PANTHER" id="PTHR12646">
    <property type="entry name" value="NOT56 - RELATED"/>
    <property type="match status" value="1"/>
</dbReference>
<feature type="transmembrane region" description="Helical" evidence="12">
    <location>
        <begin position="101"/>
        <end position="117"/>
    </location>
</feature>
<dbReference type="GO" id="GO:0052925">
    <property type="term" value="F:dol-P-Man:Man(5)GlcNAc(2)-PP-Dol alpha-1,3-mannosyltransferase activity"/>
    <property type="evidence" value="ECO:0007669"/>
    <property type="project" value="UniProtKB-EC"/>
</dbReference>
<feature type="transmembrane region" description="Helical" evidence="12">
    <location>
        <begin position="237"/>
        <end position="254"/>
    </location>
</feature>
<accession>F4QBL4</accession>
<feature type="region of interest" description="Disordered" evidence="11">
    <location>
        <begin position="1"/>
        <end position="28"/>
    </location>
</feature>
<evidence type="ECO:0000256" key="1">
    <source>
        <dbReference type="ARBA" id="ARBA00004477"/>
    </source>
</evidence>
<dbReference type="GeneID" id="14866665"/>
<comment type="subcellular location">
    <subcellularLocation>
        <location evidence="1">Endoplasmic reticulum membrane</location>
        <topology evidence="1">Multi-pass membrane protein</topology>
    </subcellularLocation>
</comment>
<name>F4QBL4_CACFS</name>
<gene>
    <name evidence="13" type="primary">alg3</name>
    <name evidence="13" type="ORF">DFA_10860</name>
</gene>
<feature type="transmembrane region" description="Helical" evidence="12">
    <location>
        <begin position="44"/>
        <end position="64"/>
    </location>
</feature>
<dbReference type="KEGG" id="dfa:DFA_10860"/>